<feature type="compositionally biased region" description="Basic and acidic residues" evidence="4">
    <location>
        <begin position="112"/>
        <end position="123"/>
    </location>
</feature>
<dbReference type="AlphaFoldDB" id="A0AAD4LE64"/>
<accession>A0AAD4LE64</accession>
<feature type="coiled-coil region" evidence="3">
    <location>
        <begin position="551"/>
        <end position="620"/>
    </location>
</feature>
<organism evidence="6 7">
    <name type="scientific">Lactarius akahatsu</name>
    <dbReference type="NCBI Taxonomy" id="416441"/>
    <lineage>
        <taxon>Eukaryota</taxon>
        <taxon>Fungi</taxon>
        <taxon>Dikarya</taxon>
        <taxon>Basidiomycota</taxon>
        <taxon>Agaricomycotina</taxon>
        <taxon>Agaricomycetes</taxon>
        <taxon>Russulales</taxon>
        <taxon>Russulaceae</taxon>
        <taxon>Lactarius</taxon>
    </lineage>
</organism>
<dbReference type="SMART" id="SM00164">
    <property type="entry name" value="TBC"/>
    <property type="match status" value="1"/>
</dbReference>
<dbReference type="FunFam" id="1.10.8.270:FF:000001">
    <property type="entry name" value="TBC1 domain family member 1"/>
    <property type="match status" value="1"/>
</dbReference>
<feature type="compositionally biased region" description="Polar residues" evidence="4">
    <location>
        <begin position="129"/>
        <end position="142"/>
    </location>
</feature>
<dbReference type="PROSITE" id="PS50086">
    <property type="entry name" value="TBC_RABGAP"/>
    <property type="match status" value="1"/>
</dbReference>
<evidence type="ECO:0000313" key="6">
    <source>
        <dbReference type="EMBL" id="KAH8990490.1"/>
    </source>
</evidence>
<feature type="compositionally biased region" description="Polar residues" evidence="4">
    <location>
        <begin position="93"/>
        <end position="104"/>
    </location>
</feature>
<dbReference type="GO" id="GO:0005096">
    <property type="term" value="F:GTPase activator activity"/>
    <property type="evidence" value="ECO:0007669"/>
    <property type="project" value="UniProtKB-KW"/>
</dbReference>
<comment type="caution">
    <text evidence="6">The sequence shown here is derived from an EMBL/GenBank/DDBJ whole genome shotgun (WGS) entry which is preliminary data.</text>
</comment>
<proteinExistence type="predicted"/>
<feature type="compositionally biased region" description="Low complexity" evidence="4">
    <location>
        <begin position="14"/>
        <end position="26"/>
    </location>
</feature>
<feature type="compositionally biased region" description="Polar residues" evidence="4">
    <location>
        <begin position="628"/>
        <end position="650"/>
    </location>
</feature>
<evidence type="ECO:0000256" key="2">
    <source>
        <dbReference type="ARBA" id="ARBA00023054"/>
    </source>
</evidence>
<gene>
    <name evidence="6" type="ORF">EDB92DRAFT_1946445</name>
</gene>
<dbReference type="PANTHER" id="PTHR47219:SF9">
    <property type="entry name" value="GTPASE ACTIVATING PROTEIN AND CENTROSOME-ASSOCIATED, ISOFORM B"/>
    <property type="match status" value="1"/>
</dbReference>
<keyword evidence="2 3" id="KW-0175">Coiled coil</keyword>
<keyword evidence="7" id="KW-1185">Reference proteome</keyword>
<dbReference type="PANTHER" id="PTHR47219">
    <property type="entry name" value="RAB GTPASE-ACTIVATING PROTEIN 1-LIKE"/>
    <property type="match status" value="1"/>
</dbReference>
<dbReference type="Gene3D" id="1.10.10.750">
    <property type="entry name" value="Ypt/Rab-GAP domain of gyp1p, domain 1"/>
    <property type="match status" value="1"/>
</dbReference>
<dbReference type="InterPro" id="IPR000195">
    <property type="entry name" value="Rab-GAP-TBC_dom"/>
</dbReference>
<dbReference type="Gene3D" id="1.10.8.270">
    <property type="entry name" value="putative rabgap domain of human tbc1 domain family member 14 like domains"/>
    <property type="match status" value="1"/>
</dbReference>
<dbReference type="SUPFAM" id="SSF47923">
    <property type="entry name" value="Ypt/Rab-GAP domain of gyp1p"/>
    <property type="match status" value="2"/>
</dbReference>
<feature type="domain" description="Rab-GAP TBC" evidence="5">
    <location>
        <begin position="284"/>
        <end position="467"/>
    </location>
</feature>
<sequence>MISQEDTGNRAKQLDSQASAAPLALPSSPPALPDSDAALHEHGGADSLTSSNSQKALKIDPNASPEQLLHKDKDELAPEGTRELSKALPGSEEPTNVAPSQSGIPLQPPVDIRSDSEEHHASPLDELLSPTTTTAAGTQSFVRDSVAESDFGEVRLDDERFSTVSLDAATARGSTVAIKSPVHEKAPKLWEEEEPPLAPSEISGTSVRASLLLQRLGNDAAPSRRSLDGQHKLQEVFERAQRDSKDLEGELASVDWAFWGSVVSDYQSFASENAEKLARAIEKGIPSNLRGMVWQLMSASKDPEMEATYLKMLKETSPHEKAIMRDLGRTFPQHEFFTDGQGIGQENLFNVLKAYSIYDPQVGYCQGLPFVVAVLLLNMPDEEAFCLLVRLMHSYDLRGHFLPEMPKLQLRLFDRLVEEILPVLHVHFLRQGVKSSMYCSQWFLTLFSYRFPLDIVFRIFDNCLASGIEAIFGFAISLLQKNEARLLSLKFDELVSFLNIGIVDTYKLPVPEGEKATYRVDDFVNDAMSLRITPFMLDSYTHEYSEMIRAREAHAAEMDALRNHNRQLSAQVNSLEANLAALNQEHVGALNELVRARLQNEELEGELVRYKLLYAEAVHKTEDAMSSHRVSSTPSAKGNKRPSLSSLLSR</sequence>
<dbReference type="Proteomes" id="UP001201163">
    <property type="component" value="Unassembled WGS sequence"/>
</dbReference>
<dbReference type="FunFam" id="1.10.10.750:FF:000003">
    <property type="entry name" value="GTPase activating protein (Evi5)"/>
    <property type="match status" value="1"/>
</dbReference>
<evidence type="ECO:0000256" key="3">
    <source>
        <dbReference type="SAM" id="Coils"/>
    </source>
</evidence>
<name>A0AAD4LE64_9AGAM</name>
<dbReference type="Gene3D" id="1.10.472.80">
    <property type="entry name" value="Ypt/Rab-GAP domain of gyp1p, domain 3"/>
    <property type="match status" value="1"/>
</dbReference>
<evidence type="ECO:0000259" key="5">
    <source>
        <dbReference type="PROSITE" id="PS50086"/>
    </source>
</evidence>
<reference evidence="6" key="1">
    <citation type="submission" date="2022-01" db="EMBL/GenBank/DDBJ databases">
        <title>Comparative genomics reveals a dynamic genome evolution in the ectomycorrhizal milk-cap (Lactarius) mushrooms.</title>
        <authorList>
            <consortium name="DOE Joint Genome Institute"/>
            <person name="Lebreton A."/>
            <person name="Tang N."/>
            <person name="Kuo A."/>
            <person name="LaButti K."/>
            <person name="Drula E."/>
            <person name="Barry K."/>
            <person name="Clum A."/>
            <person name="Lipzen A."/>
            <person name="Mousain D."/>
            <person name="Ng V."/>
            <person name="Wang R."/>
            <person name="Wang X."/>
            <person name="Dai Y."/>
            <person name="Henrissat B."/>
            <person name="Grigoriev I.V."/>
            <person name="Guerin-Laguette A."/>
            <person name="Yu F."/>
            <person name="Martin F.M."/>
        </authorList>
    </citation>
    <scope>NUCLEOTIDE SEQUENCE</scope>
    <source>
        <strain evidence="6">QP</strain>
    </source>
</reference>
<dbReference type="InterPro" id="IPR035969">
    <property type="entry name" value="Rab-GAP_TBC_sf"/>
</dbReference>
<evidence type="ECO:0000256" key="1">
    <source>
        <dbReference type="ARBA" id="ARBA00022468"/>
    </source>
</evidence>
<feature type="region of interest" description="Disordered" evidence="4">
    <location>
        <begin position="1"/>
        <end position="142"/>
    </location>
</feature>
<protein>
    <submittedName>
        <fullName evidence="6">Rab-GTPase-TBC domain-containing protein</fullName>
    </submittedName>
</protein>
<evidence type="ECO:0000313" key="7">
    <source>
        <dbReference type="Proteomes" id="UP001201163"/>
    </source>
</evidence>
<evidence type="ECO:0000256" key="4">
    <source>
        <dbReference type="SAM" id="MobiDB-lite"/>
    </source>
</evidence>
<keyword evidence="1" id="KW-0343">GTPase activation</keyword>
<feature type="region of interest" description="Disordered" evidence="4">
    <location>
        <begin position="623"/>
        <end position="650"/>
    </location>
</feature>
<dbReference type="EMBL" id="JAKELL010000030">
    <property type="protein sequence ID" value="KAH8990490.1"/>
    <property type="molecule type" value="Genomic_DNA"/>
</dbReference>
<dbReference type="InterPro" id="IPR050302">
    <property type="entry name" value="Rab_GAP_TBC_domain"/>
</dbReference>
<dbReference type="GO" id="GO:0031267">
    <property type="term" value="F:small GTPase binding"/>
    <property type="evidence" value="ECO:0007669"/>
    <property type="project" value="TreeGrafter"/>
</dbReference>
<feature type="compositionally biased region" description="Basic and acidic residues" evidence="4">
    <location>
        <begin position="68"/>
        <end position="85"/>
    </location>
</feature>
<dbReference type="Pfam" id="PF23436">
    <property type="entry name" value="RabGap-TBC_2"/>
    <property type="match status" value="1"/>
</dbReference>